<gene>
    <name evidence="1" type="ORF">EVAR_61294_1</name>
</gene>
<reference evidence="1 2" key="1">
    <citation type="journal article" date="2019" name="Commun. Biol.">
        <title>The bagworm genome reveals a unique fibroin gene that provides high tensile strength.</title>
        <authorList>
            <person name="Kono N."/>
            <person name="Nakamura H."/>
            <person name="Ohtoshi R."/>
            <person name="Tomita M."/>
            <person name="Numata K."/>
            <person name="Arakawa K."/>
        </authorList>
    </citation>
    <scope>NUCLEOTIDE SEQUENCE [LARGE SCALE GENOMIC DNA]</scope>
</reference>
<dbReference type="AlphaFoldDB" id="A0A4C1XM18"/>
<keyword evidence="2" id="KW-1185">Reference proteome</keyword>
<organism evidence="1 2">
    <name type="scientific">Eumeta variegata</name>
    <name type="common">Bagworm moth</name>
    <name type="synonym">Eumeta japonica</name>
    <dbReference type="NCBI Taxonomy" id="151549"/>
    <lineage>
        <taxon>Eukaryota</taxon>
        <taxon>Metazoa</taxon>
        <taxon>Ecdysozoa</taxon>
        <taxon>Arthropoda</taxon>
        <taxon>Hexapoda</taxon>
        <taxon>Insecta</taxon>
        <taxon>Pterygota</taxon>
        <taxon>Neoptera</taxon>
        <taxon>Endopterygota</taxon>
        <taxon>Lepidoptera</taxon>
        <taxon>Glossata</taxon>
        <taxon>Ditrysia</taxon>
        <taxon>Tineoidea</taxon>
        <taxon>Psychidae</taxon>
        <taxon>Oiketicinae</taxon>
        <taxon>Eumeta</taxon>
    </lineage>
</organism>
<evidence type="ECO:0000313" key="1">
    <source>
        <dbReference type="EMBL" id="GBP63554.1"/>
    </source>
</evidence>
<accession>A0A4C1XM18</accession>
<protein>
    <submittedName>
        <fullName evidence="1">S-antigen protein</fullName>
    </submittedName>
</protein>
<comment type="caution">
    <text evidence="1">The sequence shown here is derived from an EMBL/GenBank/DDBJ whole genome shotgun (WGS) entry which is preliminary data.</text>
</comment>
<evidence type="ECO:0000313" key="2">
    <source>
        <dbReference type="Proteomes" id="UP000299102"/>
    </source>
</evidence>
<dbReference type="EMBL" id="BGZK01000872">
    <property type="protein sequence ID" value="GBP63554.1"/>
    <property type="molecule type" value="Genomic_DNA"/>
</dbReference>
<dbReference type="Proteomes" id="UP000299102">
    <property type="component" value="Unassembled WGS sequence"/>
</dbReference>
<sequence length="257" mass="29190">MGRTCTVIRPSAAQKVLINLTFSEVPIGVGVGVEGSGVSEDSLGKNVPSSSAVACWCAEFKRGRTSIKDDLHSGRPGIAVTEEMVAKIARLYRVSSYFVPARSTAAAAQIDGRAPALAGRQVESYAAVCADLNIHEMEYTLFDEMEYTLFDEMEYTLSDDMEYTLFDEMEYTLSDDMEYTLFDEMEYTLSDEMEYTLFDEMEYTLSDDMEYTLFDEMEYTLSDEMEYTLFDEMEYTLSDEMECTLSASFFFNKGSRR</sequence>
<dbReference type="STRING" id="151549.A0A4C1XM18"/>
<name>A0A4C1XM18_EUMVA</name>
<dbReference type="OrthoDB" id="6601382at2759"/>
<proteinExistence type="predicted"/>